<dbReference type="EC" id="2.1.1.199" evidence="1"/>
<dbReference type="GO" id="GO:0005737">
    <property type="term" value="C:cytoplasm"/>
    <property type="evidence" value="ECO:0007669"/>
    <property type="project" value="UniProtKB-SubCell"/>
</dbReference>
<evidence type="ECO:0000313" key="2">
    <source>
        <dbReference type="EMBL" id="BCL60003.1"/>
    </source>
</evidence>
<dbReference type="RefSeq" id="WP_228856174.1">
    <property type="nucleotide sequence ID" value="NZ_AP024086.1"/>
</dbReference>
<feature type="binding site" evidence="1">
    <location>
        <position position="107"/>
    </location>
    <ligand>
        <name>S-adenosyl-L-methionine</name>
        <dbReference type="ChEBI" id="CHEBI:59789"/>
    </ligand>
</feature>
<dbReference type="Pfam" id="PF01795">
    <property type="entry name" value="Methyltransf_5"/>
    <property type="match status" value="1"/>
</dbReference>
<dbReference type="GO" id="GO:0070475">
    <property type="term" value="P:rRNA base methylation"/>
    <property type="evidence" value="ECO:0007669"/>
    <property type="project" value="UniProtKB-UniRule"/>
</dbReference>
<dbReference type="AlphaFoldDB" id="A0A8D5JCS3"/>
<proteinExistence type="inferred from homology"/>
<keyword evidence="1" id="KW-0698">rRNA processing</keyword>
<dbReference type="NCBIfam" id="TIGR00006">
    <property type="entry name" value="16S rRNA (cytosine(1402)-N(4))-methyltransferase RsmH"/>
    <property type="match status" value="1"/>
</dbReference>
<keyword evidence="3" id="KW-1185">Reference proteome</keyword>
<keyword evidence="1" id="KW-0963">Cytoplasm</keyword>
<dbReference type="InterPro" id="IPR002903">
    <property type="entry name" value="RsmH"/>
</dbReference>
<dbReference type="KEGG" id="dbk:DGMP_06960"/>
<keyword evidence="1" id="KW-0808">Transferase</keyword>
<comment type="subcellular location">
    <subcellularLocation>
        <location evidence="1">Cytoplasm</location>
    </subcellularLocation>
</comment>
<comment type="function">
    <text evidence="1">Specifically methylates the N4 position of cytidine in position 1402 (C1402) of 16S rRNA.</text>
</comment>
<name>A0A8D5JCS3_9BACT</name>
<dbReference type="HAMAP" id="MF_01007">
    <property type="entry name" value="16SrRNA_methyltr_H"/>
    <property type="match status" value="1"/>
</dbReference>
<dbReference type="PANTHER" id="PTHR11265">
    <property type="entry name" value="S-ADENOSYL-METHYLTRANSFERASE MRAW"/>
    <property type="match status" value="1"/>
</dbReference>
<reference evidence="2" key="1">
    <citation type="submission" date="2020-09" db="EMBL/GenBank/DDBJ databases">
        <title>Desulfogranum mesoprofundum gen. nov., sp. nov., a novel mesophilic, sulfate-reducing chemolithoautotroph isolated from a deep-sea hydrothermal vent chimney in the Suiyo Seamount.</title>
        <authorList>
            <person name="Hashimoto Y."/>
            <person name="Nakagawa S."/>
        </authorList>
    </citation>
    <scope>NUCLEOTIDE SEQUENCE</scope>
    <source>
        <strain evidence="2">KT2</strain>
    </source>
</reference>
<evidence type="ECO:0000313" key="3">
    <source>
        <dbReference type="Proteomes" id="UP000826725"/>
    </source>
</evidence>
<sequence length="299" mass="33654">MTADTREKAIHTSVLLAETMEYLQPVSGGVYMDGTLGLGGHSEAILEKSAPDGRVIGFEWDESAIEKAERRLAIYGDRLQIVRRNFAEIGEGLEEAGVEAVDGLLIDVGLSSLQLDMGNRGFSFQRDEVLDMRMDNRRSVTAESILADCTREELADIFFYYGEERQARPIAAAIMENRKQEPIRTTKQLVSIISKAVPRRFHPGRIHVATKVFQALRIAVNTELENLAQILDDGVDWLKPEARFCVISFHSLEDRIVKRKFRENPELEVVTSKAVLPSRDEILGNSRSRSARLRVAKKK</sequence>
<feature type="binding site" evidence="1">
    <location>
        <begin position="39"/>
        <end position="41"/>
    </location>
    <ligand>
        <name>S-adenosyl-L-methionine</name>
        <dbReference type="ChEBI" id="CHEBI:59789"/>
    </ligand>
</feature>
<dbReference type="EMBL" id="AP024086">
    <property type="protein sequence ID" value="BCL60003.1"/>
    <property type="molecule type" value="Genomic_DNA"/>
</dbReference>
<accession>A0A8D5JCS3</accession>
<gene>
    <name evidence="1 2" type="primary">rsmH</name>
    <name evidence="2" type="ORF">DGMP_06960</name>
</gene>
<keyword evidence="1" id="KW-0949">S-adenosyl-L-methionine</keyword>
<dbReference type="GO" id="GO:0071424">
    <property type="term" value="F:rRNA (cytosine-N4-)-methyltransferase activity"/>
    <property type="evidence" value="ECO:0007669"/>
    <property type="project" value="UniProtKB-UniRule"/>
</dbReference>
<keyword evidence="1 2" id="KW-0489">Methyltransferase</keyword>
<organism evidence="2 3">
    <name type="scientific">Desulfomarina profundi</name>
    <dbReference type="NCBI Taxonomy" id="2772557"/>
    <lineage>
        <taxon>Bacteria</taxon>
        <taxon>Pseudomonadati</taxon>
        <taxon>Thermodesulfobacteriota</taxon>
        <taxon>Desulfobulbia</taxon>
        <taxon>Desulfobulbales</taxon>
        <taxon>Desulfobulbaceae</taxon>
        <taxon>Desulfomarina</taxon>
    </lineage>
</organism>
<feature type="binding site" evidence="1">
    <location>
        <position position="114"/>
    </location>
    <ligand>
        <name>S-adenosyl-L-methionine</name>
        <dbReference type="ChEBI" id="CHEBI:59789"/>
    </ligand>
</feature>
<protein>
    <recommendedName>
        <fullName evidence="1">Ribosomal RNA small subunit methyltransferase H</fullName>
        <ecNumber evidence="1">2.1.1.199</ecNumber>
    </recommendedName>
    <alternativeName>
        <fullName evidence="1">16S rRNA m(4)C1402 methyltransferase</fullName>
    </alternativeName>
    <alternativeName>
        <fullName evidence="1">rRNA (cytosine-N(4)-)-methyltransferase RsmH</fullName>
    </alternativeName>
</protein>
<dbReference type="Proteomes" id="UP000826725">
    <property type="component" value="Chromosome"/>
</dbReference>
<comment type="similarity">
    <text evidence="1">Belongs to the methyltransferase superfamily. RsmH family.</text>
</comment>
<evidence type="ECO:0000256" key="1">
    <source>
        <dbReference type="HAMAP-Rule" id="MF_01007"/>
    </source>
</evidence>
<dbReference type="PIRSF" id="PIRSF004486">
    <property type="entry name" value="MraW"/>
    <property type="match status" value="1"/>
</dbReference>
<feature type="binding site" evidence="1">
    <location>
        <position position="59"/>
    </location>
    <ligand>
        <name>S-adenosyl-L-methionine</name>
        <dbReference type="ChEBI" id="CHEBI:59789"/>
    </ligand>
</feature>
<dbReference type="PANTHER" id="PTHR11265:SF0">
    <property type="entry name" value="12S RRNA N4-METHYLCYTIDINE METHYLTRANSFERASE"/>
    <property type="match status" value="1"/>
</dbReference>
<feature type="binding site" evidence="1">
    <location>
        <position position="86"/>
    </location>
    <ligand>
        <name>S-adenosyl-L-methionine</name>
        <dbReference type="ChEBI" id="CHEBI:59789"/>
    </ligand>
</feature>
<comment type="catalytic activity">
    <reaction evidence="1">
        <text>cytidine(1402) in 16S rRNA + S-adenosyl-L-methionine = N(4)-methylcytidine(1402) in 16S rRNA + S-adenosyl-L-homocysteine + H(+)</text>
        <dbReference type="Rhea" id="RHEA:42928"/>
        <dbReference type="Rhea" id="RHEA-COMP:10286"/>
        <dbReference type="Rhea" id="RHEA-COMP:10287"/>
        <dbReference type="ChEBI" id="CHEBI:15378"/>
        <dbReference type="ChEBI" id="CHEBI:57856"/>
        <dbReference type="ChEBI" id="CHEBI:59789"/>
        <dbReference type="ChEBI" id="CHEBI:74506"/>
        <dbReference type="ChEBI" id="CHEBI:82748"/>
        <dbReference type="EC" id="2.1.1.199"/>
    </reaction>
</comment>